<gene>
    <name evidence="1" type="ORF">SAMN05661010_02796</name>
</gene>
<dbReference type="STRING" id="119000.SAMN05661010_02796"/>
<dbReference type="Pfam" id="PF09523">
    <property type="entry name" value="DUF2390"/>
    <property type="match status" value="1"/>
</dbReference>
<dbReference type="AlphaFoldDB" id="A0A1G9NP48"/>
<name>A0A1G9NP48_9GAMM</name>
<protein>
    <submittedName>
        <fullName evidence="1">TIGR02444 family protein</fullName>
    </submittedName>
</protein>
<keyword evidence="2" id="KW-1185">Reference proteome</keyword>
<evidence type="ECO:0000313" key="1">
    <source>
        <dbReference type="EMBL" id="SDL88170.1"/>
    </source>
</evidence>
<dbReference type="NCBIfam" id="TIGR02444">
    <property type="entry name" value="TIGR02444 family protein"/>
    <property type="match status" value="1"/>
</dbReference>
<evidence type="ECO:0000313" key="2">
    <source>
        <dbReference type="Proteomes" id="UP000198654"/>
    </source>
</evidence>
<dbReference type="EMBL" id="FNGI01000008">
    <property type="protein sequence ID" value="SDL88170.1"/>
    <property type="molecule type" value="Genomic_DNA"/>
</dbReference>
<accession>A0A1G9NP48</accession>
<sequence>MAYHSTQSPFALAAPDALWRYACAYYADPDIAAACLDLQEHAGADICELLWLGWLEHIGLVPDTNVADALAPVRDHQARQTYRLRAKRRALKPLARPGSPLAEWREHLKRAELTAERAALGQLQALTQRGEGVRDKQASDAGLYTALARHLGPVAATQDHSLEVLARGLQPRMSLVNLSYHGPSDE</sequence>
<reference evidence="1 2" key="1">
    <citation type="submission" date="2016-10" db="EMBL/GenBank/DDBJ databases">
        <authorList>
            <person name="de Groot N.N."/>
        </authorList>
    </citation>
    <scope>NUCLEOTIDE SEQUENCE [LARGE SCALE GENOMIC DNA]</scope>
    <source>
        <strain evidence="1 2">DSM 14789</strain>
    </source>
</reference>
<dbReference type="RefSeq" id="WP_175488821.1">
    <property type="nucleotide sequence ID" value="NZ_FNGI01000008.1"/>
</dbReference>
<dbReference type="InterPro" id="IPR012659">
    <property type="entry name" value="CHP02444"/>
</dbReference>
<dbReference type="Proteomes" id="UP000198654">
    <property type="component" value="Unassembled WGS sequence"/>
</dbReference>
<organism evidence="1 2">
    <name type="scientific">Modicisalibacter muralis</name>
    <dbReference type="NCBI Taxonomy" id="119000"/>
    <lineage>
        <taxon>Bacteria</taxon>
        <taxon>Pseudomonadati</taxon>
        <taxon>Pseudomonadota</taxon>
        <taxon>Gammaproteobacteria</taxon>
        <taxon>Oceanospirillales</taxon>
        <taxon>Halomonadaceae</taxon>
        <taxon>Modicisalibacter</taxon>
    </lineage>
</organism>
<proteinExistence type="predicted"/>